<keyword evidence="1" id="KW-0378">Hydrolase</keyword>
<dbReference type="SUPFAM" id="SSF49785">
    <property type="entry name" value="Galactose-binding domain-like"/>
    <property type="match status" value="1"/>
</dbReference>
<reference key="2">
    <citation type="submission" date="2011-04" db="EMBL/GenBank/DDBJ databases">
        <title>Complete sequence of chromosome of Haliscomenobacter hydrossis DSM 1100.</title>
        <authorList>
            <consortium name="US DOE Joint Genome Institute (JGI-PGF)"/>
            <person name="Lucas S."/>
            <person name="Han J."/>
            <person name="Lapidus A."/>
            <person name="Bruce D."/>
            <person name="Goodwin L."/>
            <person name="Pitluck S."/>
            <person name="Peters L."/>
            <person name="Kyrpides N."/>
            <person name="Mavromatis K."/>
            <person name="Ivanova N."/>
            <person name="Ovchinnikova G."/>
            <person name="Pagani I."/>
            <person name="Daligault H."/>
            <person name="Detter J.C."/>
            <person name="Han C."/>
            <person name="Land M."/>
            <person name="Hauser L."/>
            <person name="Markowitz V."/>
            <person name="Cheng J.-F."/>
            <person name="Hugenholtz P."/>
            <person name="Woyke T."/>
            <person name="Wu D."/>
            <person name="Verbarg S."/>
            <person name="Frueling A."/>
            <person name="Brambilla E."/>
            <person name="Klenk H.-P."/>
            <person name="Eisen J.A."/>
        </authorList>
    </citation>
    <scope>NUCLEOTIDE SEQUENCE</scope>
    <source>
        <strain>DSM 1100</strain>
    </source>
</reference>
<dbReference type="InterPro" id="IPR008979">
    <property type="entry name" value="Galactose-bd-like_sf"/>
</dbReference>
<dbReference type="GO" id="GO:0016798">
    <property type="term" value="F:hydrolase activity, acting on glycosyl bonds"/>
    <property type="evidence" value="ECO:0007669"/>
    <property type="project" value="InterPro"/>
</dbReference>
<dbReference type="Pfam" id="PF02018">
    <property type="entry name" value="CBM_4_9"/>
    <property type="match status" value="1"/>
</dbReference>
<dbReference type="EMBL" id="CP002691">
    <property type="protein sequence ID" value="AEE50375.1"/>
    <property type="molecule type" value="Genomic_DNA"/>
</dbReference>
<feature type="domain" description="CBM-cenC" evidence="2">
    <location>
        <begin position="80"/>
        <end position="155"/>
    </location>
</feature>
<protein>
    <submittedName>
        <fullName evidence="3">Carbohydrate-binding CenC domain protein</fullName>
    </submittedName>
</protein>
<dbReference type="eggNOG" id="COG3291">
    <property type="taxonomic scope" value="Bacteria"/>
</dbReference>
<dbReference type="HOGENOM" id="CLU_823269_0_0_10"/>
<dbReference type="Gene3D" id="2.60.120.260">
    <property type="entry name" value="Galactose-binding domain-like"/>
    <property type="match status" value="1"/>
</dbReference>
<proteinExistence type="predicted"/>
<dbReference type="Proteomes" id="UP000008461">
    <property type="component" value="Chromosome"/>
</dbReference>
<evidence type="ECO:0000313" key="3">
    <source>
        <dbReference type="EMBL" id="AEE50375.1"/>
    </source>
</evidence>
<name>F4KXK4_HALH1</name>
<dbReference type="InterPro" id="IPR003305">
    <property type="entry name" value="CenC_carb-bd"/>
</dbReference>
<dbReference type="KEGG" id="hhy:Halhy_2502"/>
<evidence type="ECO:0000256" key="1">
    <source>
        <dbReference type="ARBA" id="ARBA00022801"/>
    </source>
</evidence>
<sequence>MPIALLAQRILNGNFEGAGLPCAYNLSNQAFTSTMPNVVGFGEKNELDILSAPCNYGSAVRGTHFVAMTVIAGLTDAIGLKLSEPLVPGQTYTLQFYEKIGKVVNGPARLSVGIASNPTSHGELLFTAFELHNDWTRHQFQFKPPTNGLYLTVILESAGEAWIFVDDFSLICPKIDLGNDTTYCAIENLNLKTERKFDSYLWSDGSTDAQLTVQDPGLYWLEGKLGGCTVRDSIEFLEKPLLCGCKLYFPEIFSPNSDNINDTWAPLTPCELGDYELLIFNRWGSLVFQSRQATTSWDGQQGDQDQPSGVYVYRIRYRFASNDGTLYQDKGLIQLLR</sequence>
<organism evidence="3 4">
    <name type="scientific">Haliscomenobacter hydrossis (strain ATCC 27775 / DSM 1100 / LMG 10767 / O)</name>
    <dbReference type="NCBI Taxonomy" id="760192"/>
    <lineage>
        <taxon>Bacteria</taxon>
        <taxon>Pseudomonadati</taxon>
        <taxon>Bacteroidota</taxon>
        <taxon>Saprospiria</taxon>
        <taxon>Saprospirales</taxon>
        <taxon>Haliscomenobacteraceae</taxon>
        <taxon>Haliscomenobacter</taxon>
    </lineage>
</organism>
<gene>
    <name evidence="3" type="ordered locus">Halhy_2502</name>
</gene>
<accession>F4KXK4</accession>
<keyword evidence="4" id="KW-1185">Reference proteome</keyword>
<dbReference type="InterPro" id="IPR026341">
    <property type="entry name" value="T9SS_type_B"/>
</dbReference>
<evidence type="ECO:0000313" key="4">
    <source>
        <dbReference type="Proteomes" id="UP000008461"/>
    </source>
</evidence>
<evidence type="ECO:0000259" key="2">
    <source>
        <dbReference type="Pfam" id="PF02018"/>
    </source>
</evidence>
<dbReference type="Pfam" id="PF13585">
    <property type="entry name" value="CHU_C"/>
    <property type="match status" value="1"/>
</dbReference>
<dbReference type="NCBIfam" id="TIGR04131">
    <property type="entry name" value="Bac_Flav_CTERM"/>
    <property type="match status" value="1"/>
</dbReference>
<reference evidence="3 4" key="1">
    <citation type="journal article" date="2011" name="Stand. Genomic Sci.">
        <title>Complete genome sequence of Haliscomenobacter hydrossis type strain (O).</title>
        <authorList>
            <consortium name="US DOE Joint Genome Institute (JGI-PGF)"/>
            <person name="Daligault H."/>
            <person name="Lapidus A."/>
            <person name="Zeytun A."/>
            <person name="Nolan M."/>
            <person name="Lucas S."/>
            <person name="Del Rio T.G."/>
            <person name="Tice H."/>
            <person name="Cheng J.F."/>
            <person name="Tapia R."/>
            <person name="Han C."/>
            <person name="Goodwin L."/>
            <person name="Pitluck S."/>
            <person name="Liolios K."/>
            <person name="Pagani I."/>
            <person name="Ivanova N."/>
            <person name="Huntemann M."/>
            <person name="Mavromatis K."/>
            <person name="Mikhailova N."/>
            <person name="Pati A."/>
            <person name="Chen A."/>
            <person name="Palaniappan K."/>
            <person name="Land M."/>
            <person name="Hauser L."/>
            <person name="Brambilla E.M."/>
            <person name="Rohde M."/>
            <person name="Verbarg S."/>
            <person name="Goker M."/>
            <person name="Bristow J."/>
            <person name="Eisen J.A."/>
            <person name="Markowitz V."/>
            <person name="Hugenholtz P."/>
            <person name="Kyrpides N.C."/>
            <person name="Klenk H.P."/>
            <person name="Woyke T."/>
        </authorList>
    </citation>
    <scope>NUCLEOTIDE SEQUENCE [LARGE SCALE GENOMIC DNA]</scope>
    <source>
        <strain evidence="4">ATCC 27775 / DSM 1100 / LMG 10767 / O</strain>
    </source>
</reference>
<dbReference type="AlphaFoldDB" id="F4KXK4"/>
<dbReference type="STRING" id="760192.Halhy_2502"/>